<comment type="caution">
    <text evidence="5">The sequence shown here is derived from an EMBL/GenBank/DDBJ whole genome shotgun (WGS) entry which is preliminary data.</text>
</comment>
<dbReference type="InterPro" id="IPR019487">
    <property type="entry name" value="RAM_signalling_pathway_SOG2"/>
</dbReference>
<feature type="compositionally biased region" description="Polar residues" evidence="3">
    <location>
        <begin position="424"/>
        <end position="440"/>
    </location>
</feature>
<accession>A0ABR3GJM0</accession>
<sequence length="922" mass="100304">MSDPGTSFSGSSLRSNSMRSDSPAQQTPRPVLKSSVSMNALRPPMPIDKALCISLVTNALRVAREHIVAEREARGRGFNSPDLGGIQYPRPGVTINLSHSRIGNIPLEVLELIKDEIERLALAHNQLTSFSDEFSSLPRLRYLNLRSNFLKEFPLALTRLPSLEILDVSRNRLRALPQAFGELMSLKVLSMSKNKISVLPTYIGDMSELKILKLDHNPIIFPPKEVLENEEADRDAWLENVKRFLKQHADKSNTSQDTESGSSSEEGGGDNDYSSINTTLVGKPSVESFRDRSDSITSTIKGTIRSYKKAREPSILPEGGELQKKNGNLPQRPKPFLKQMPATMPNSPLKNPGTPSMPLSATERLRSNSESIIQTNRVSRRMGMVGVRGEISNAAAERLCTVDEQKQVKHQRGFSHDSAAFDSAQRSGRNGSSRSPTERQPGQYFRRLSSLPEHKRTSLSSARVGEAARGILYAMSTLQGPIEEFVQSFGGQNGPHNKVEIALYNGNIHIGSLVGALEAYEEKDDGSTVDQVIDACYSCVAAFKQVLAMLQSTSRAIGVGIIGPDARYIRTLLLMVYGSYVEIQSSYEILRPLLIGQQISDSVTQSFNNAHTIGRHPPIPINPRLKSGSTASTTASVAASVALASQMTNTPPPLPTPKYQDTFVMPPTPGQSQTMLLSAQLDGGFDRDEPLYGKFQAATNSAIVTLPVIEREIKAAVAQNLQPSTTLKLREVSSLCVAGTEAARRLSKIKWEAIQNGDMSERRRFWEDTNKFTNLVINVAELIKSVMQEYTFPKHILVAVGTVVRPTKDLYILMNGSAFRHMAEQSQSPLQSSPGTQYSAFQSMSSGLATPLSAALGIATQATVPQGYFPGMGMGPGIGMGMGIGMGSRSGTLLSQSHPTMTSAVSEVGIAFGKAQTPLKSS</sequence>
<dbReference type="Pfam" id="PF23598">
    <property type="entry name" value="LRR_14"/>
    <property type="match status" value="1"/>
</dbReference>
<evidence type="ECO:0000256" key="2">
    <source>
        <dbReference type="ARBA" id="ARBA00022737"/>
    </source>
</evidence>
<name>A0ABR3GJM0_9PEZI</name>
<feature type="region of interest" description="Disordered" evidence="3">
    <location>
        <begin position="308"/>
        <end position="330"/>
    </location>
</feature>
<dbReference type="SMART" id="SM00369">
    <property type="entry name" value="LRR_TYP"/>
    <property type="match status" value="3"/>
</dbReference>
<dbReference type="EMBL" id="JBBBZM010000056">
    <property type="protein sequence ID" value="KAL0636119.1"/>
    <property type="molecule type" value="Genomic_DNA"/>
</dbReference>
<keyword evidence="6" id="KW-1185">Reference proteome</keyword>
<evidence type="ECO:0000313" key="5">
    <source>
        <dbReference type="EMBL" id="KAL0636119.1"/>
    </source>
</evidence>
<dbReference type="PANTHER" id="PTHR48051">
    <property type="match status" value="1"/>
</dbReference>
<evidence type="ECO:0000313" key="6">
    <source>
        <dbReference type="Proteomes" id="UP001447188"/>
    </source>
</evidence>
<dbReference type="SUPFAM" id="SSF52058">
    <property type="entry name" value="L domain-like"/>
    <property type="match status" value="1"/>
</dbReference>
<evidence type="ECO:0000256" key="1">
    <source>
        <dbReference type="ARBA" id="ARBA00022614"/>
    </source>
</evidence>
<dbReference type="InterPro" id="IPR055414">
    <property type="entry name" value="LRR_R13L4/SHOC2-like"/>
</dbReference>
<feature type="region of interest" description="Disordered" evidence="3">
    <location>
        <begin position="248"/>
        <end position="279"/>
    </location>
</feature>
<dbReference type="Pfam" id="PF10428">
    <property type="entry name" value="SOG2"/>
    <property type="match status" value="2"/>
</dbReference>
<feature type="compositionally biased region" description="Polar residues" evidence="3">
    <location>
        <begin position="23"/>
        <end position="32"/>
    </location>
</feature>
<evidence type="ECO:0000256" key="3">
    <source>
        <dbReference type="SAM" id="MobiDB-lite"/>
    </source>
</evidence>
<evidence type="ECO:0000259" key="4">
    <source>
        <dbReference type="Pfam" id="PF23598"/>
    </source>
</evidence>
<dbReference type="InterPro" id="IPR032675">
    <property type="entry name" value="LRR_dom_sf"/>
</dbReference>
<dbReference type="PANTHER" id="PTHR48051:SF46">
    <property type="entry name" value="LEUCINE RICH REPEAT-CONTAINING DOMAIN PROTEIN"/>
    <property type="match status" value="1"/>
</dbReference>
<proteinExistence type="predicted"/>
<dbReference type="InterPro" id="IPR050216">
    <property type="entry name" value="LRR_domain-containing"/>
</dbReference>
<dbReference type="SMART" id="SM00364">
    <property type="entry name" value="LRR_BAC"/>
    <property type="match status" value="4"/>
</dbReference>
<organism evidence="5 6">
    <name type="scientific">Discina gigas</name>
    <dbReference type="NCBI Taxonomy" id="1032678"/>
    <lineage>
        <taxon>Eukaryota</taxon>
        <taxon>Fungi</taxon>
        <taxon>Dikarya</taxon>
        <taxon>Ascomycota</taxon>
        <taxon>Pezizomycotina</taxon>
        <taxon>Pezizomycetes</taxon>
        <taxon>Pezizales</taxon>
        <taxon>Discinaceae</taxon>
        <taxon>Discina</taxon>
    </lineage>
</organism>
<dbReference type="Gene3D" id="3.80.10.10">
    <property type="entry name" value="Ribonuclease Inhibitor"/>
    <property type="match status" value="1"/>
</dbReference>
<feature type="domain" description="Disease resistance R13L4/SHOC-2-like LRR" evidence="4">
    <location>
        <begin position="132"/>
        <end position="214"/>
    </location>
</feature>
<feature type="region of interest" description="Disordered" evidence="3">
    <location>
        <begin position="1"/>
        <end position="32"/>
    </location>
</feature>
<feature type="compositionally biased region" description="Low complexity" evidence="3">
    <location>
        <begin position="7"/>
        <end position="22"/>
    </location>
</feature>
<feature type="region of interest" description="Disordered" evidence="3">
    <location>
        <begin position="407"/>
        <end position="461"/>
    </location>
</feature>
<reference evidence="5 6" key="1">
    <citation type="submission" date="2024-02" db="EMBL/GenBank/DDBJ databases">
        <title>Discinaceae phylogenomics.</title>
        <authorList>
            <person name="Dirks A.C."/>
            <person name="James T.Y."/>
        </authorList>
    </citation>
    <scope>NUCLEOTIDE SEQUENCE [LARGE SCALE GENOMIC DNA]</scope>
    <source>
        <strain evidence="5 6">ACD0624</strain>
    </source>
</reference>
<feature type="compositionally biased region" description="Low complexity" evidence="3">
    <location>
        <begin position="252"/>
        <end position="275"/>
    </location>
</feature>
<dbReference type="InterPro" id="IPR003591">
    <property type="entry name" value="Leu-rich_rpt_typical-subtyp"/>
</dbReference>
<protein>
    <submittedName>
        <fullName evidence="5">RAM signaling network component</fullName>
    </submittedName>
</protein>
<dbReference type="Proteomes" id="UP001447188">
    <property type="component" value="Unassembled WGS sequence"/>
</dbReference>
<keyword evidence="2" id="KW-0677">Repeat</keyword>
<keyword evidence="1" id="KW-0433">Leucine-rich repeat</keyword>
<gene>
    <name evidence="5" type="primary">SOG2_2</name>
    <name evidence="5" type="ORF">Q9L58_004908</name>
</gene>